<keyword evidence="1" id="KW-1133">Transmembrane helix</keyword>
<organism evidence="2 3">
    <name type="scientific">Kineosporia babensis</name>
    <dbReference type="NCBI Taxonomy" id="499548"/>
    <lineage>
        <taxon>Bacteria</taxon>
        <taxon>Bacillati</taxon>
        <taxon>Actinomycetota</taxon>
        <taxon>Actinomycetes</taxon>
        <taxon>Kineosporiales</taxon>
        <taxon>Kineosporiaceae</taxon>
        <taxon>Kineosporia</taxon>
    </lineage>
</organism>
<keyword evidence="1" id="KW-0812">Transmembrane</keyword>
<sequence length="58" mass="6114">MWEEPAEEAVMSNMLLLVLGILGIIHIETALAVTAAIALVLMLLGCVYVAEALQGAHP</sequence>
<name>A0A9X1NPK4_9ACTN</name>
<reference evidence="2" key="1">
    <citation type="submission" date="2021-11" db="EMBL/GenBank/DDBJ databases">
        <title>Streptomyces corallinus and Kineosporia corallina sp. nov., two new coral-derived marine actinobacteria.</title>
        <authorList>
            <person name="Buangrab K."/>
            <person name="Sutthacheep M."/>
            <person name="Yeemin T."/>
            <person name="Harunari E."/>
            <person name="Igarashi Y."/>
            <person name="Sripreechasak P."/>
            <person name="Kanchanasin P."/>
            <person name="Tanasupawat S."/>
            <person name="Phongsopitanun W."/>
        </authorList>
    </citation>
    <scope>NUCLEOTIDE SEQUENCE</scope>
    <source>
        <strain evidence="2">JCM 31032</strain>
    </source>
</reference>
<evidence type="ECO:0000256" key="1">
    <source>
        <dbReference type="SAM" id="Phobius"/>
    </source>
</evidence>
<comment type="caution">
    <text evidence="2">The sequence shown here is derived from an EMBL/GenBank/DDBJ whole genome shotgun (WGS) entry which is preliminary data.</text>
</comment>
<protein>
    <submittedName>
        <fullName evidence="2">Uncharacterized protein</fullName>
    </submittedName>
</protein>
<keyword evidence="1" id="KW-0472">Membrane</keyword>
<evidence type="ECO:0000313" key="3">
    <source>
        <dbReference type="Proteomes" id="UP001138997"/>
    </source>
</evidence>
<dbReference type="RefSeq" id="WP_231449712.1">
    <property type="nucleotide sequence ID" value="NZ_JAJOMB010000035.1"/>
</dbReference>
<proteinExistence type="predicted"/>
<accession>A0A9X1NPK4</accession>
<dbReference type="Proteomes" id="UP001138997">
    <property type="component" value="Unassembled WGS sequence"/>
</dbReference>
<evidence type="ECO:0000313" key="2">
    <source>
        <dbReference type="EMBL" id="MCD5316863.1"/>
    </source>
</evidence>
<feature type="transmembrane region" description="Helical" evidence="1">
    <location>
        <begin position="9"/>
        <end position="27"/>
    </location>
</feature>
<dbReference type="EMBL" id="JAJOMB010000035">
    <property type="protein sequence ID" value="MCD5316863.1"/>
    <property type="molecule type" value="Genomic_DNA"/>
</dbReference>
<dbReference type="AlphaFoldDB" id="A0A9X1NPK4"/>
<gene>
    <name evidence="2" type="ORF">LR394_38805</name>
</gene>
<keyword evidence="3" id="KW-1185">Reference proteome</keyword>